<dbReference type="Proteomes" id="UP000741360">
    <property type="component" value="Unassembled WGS sequence"/>
</dbReference>
<evidence type="ECO:0000313" key="3">
    <source>
        <dbReference type="Proteomes" id="UP000741360"/>
    </source>
</evidence>
<reference evidence="2" key="1">
    <citation type="submission" date="2020-07" db="EMBL/GenBank/DDBJ databases">
        <title>Huge and variable diversity of episymbiotic CPR bacteria and DPANN archaea in groundwater ecosystems.</title>
        <authorList>
            <person name="He C.Y."/>
            <person name="Keren R."/>
            <person name="Whittaker M."/>
            <person name="Farag I.F."/>
            <person name="Doudna J."/>
            <person name="Cate J.H.D."/>
            <person name="Banfield J.F."/>
        </authorList>
    </citation>
    <scope>NUCLEOTIDE SEQUENCE</scope>
    <source>
        <strain evidence="2">NC_groundwater_717_Ag_S-0.2um_59_8</strain>
    </source>
</reference>
<dbReference type="InterPro" id="IPR029025">
    <property type="entry name" value="T3SS_substrate_exporter_C"/>
</dbReference>
<dbReference type="InterPro" id="IPR006135">
    <property type="entry name" value="T3SS_substrate_exporter"/>
</dbReference>
<comment type="caution">
    <text evidence="2">The sequence shown here is derived from an EMBL/GenBank/DDBJ whole genome shotgun (WGS) entry which is preliminary data.</text>
</comment>
<comment type="similarity">
    <text evidence="1">Belongs to the type III secretion exporter family.</text>
</comment>
<gene>
    <name evidence="2" type="ORF">HYY65_02935</name>
</gene>
<dbReference type="GO" id="GO:0009306">
    <property type="term" value="P:protein secretion"/>
    <property type="evidence" value="ECO:0007669"/>
    <property type="project" value="InterPro"/>
</dbReference>
<dbReference type="Pfam" id="PF01312">
    <property type="entry name" value="Bac_export_2"/>
    <property type="match status" value="1"/>
</dbReference>
<evidence type="ECO:0000256" key="1">
    <source>
        <dbReference type="ARBA" id="ARBA00010690"/>
    </source>
</evidence>
<dbReference type="Gene3D" id="3.40.1690.10">
    <property type="entry name" value="secretion proteins EscU"/>
    <property type="match status" value="1"/>
</dbReference>
<organism evidence="2 3">
    <name type="scientific">Tectimicrobiota bacterium</name>
    <dbReference type="NCBI Taxonomy" id="2528274"/>
    <lineage>
        <taxon>Bacteria</taxon>
        <taxon>Pseudomonadati</taxon>
        <taxon>Nitrospinota/Tectimicrobiota group</taxon>
        <taxon>Candidatus Tectimicrobiota</taxon>
    </lineage>
</organism>
<protein>
    <submittedName>
        <fullName evidence="2">EscU/YscU/HrcU family type III secretion system export apparatus switch protein</fullName>
    </submittedName>
</protein>
<dbReference type="SUPFAM" id="SSF160544">
    <property type="entry name" value="EscU C-terminal domain-like"/>
    <property type="match status" value="1"/>
</dbReference>
<sequence length="106" mass="11944">MSVPKKWPQNEERAVALEYSPPRDRAPRVTAKGRGEMARKILDLARAHGIPMRQDPDLLEVLFQVELEREIPPEVYQVVAEILAFLYSINASQHSQGSSPDPAIEP</sequence>
<dbReference type="PANTHER" id="PTHR30531">
    <property type="entry name" value="FLAGELLAR BIOSYNTHETIC PROTEIN FLHB"/>
    <property type="match status" value="1"/>
</dbReference>
<evidence type="ECO:0000313" key="2">
    <source>
        <dbReference type="EMBL" id="MBI3014025.1"/>
    </source>
</evidence>
<dbReference type="PANTHER" id="PTHR30531:SF12">
    <property type="entry name" value="FLAGELLAR BIOSYNTHETIC PROTEIN FLHB"/>
    <property type="match status" value="1"/>
</dbReference>
<accession>A0A932GNC3</accession>
<dbReference type="EMBL" id="JACPSX010000050">
    <property type="protein sequence ID" value="MBI3014025.1"/>
    <property type="molecule type" value="Genomic_DNA"/>
</dbReference>
<proteinExistence type="inferred from homology"/>
<dbReference type="GO" id="GO:0005886">
    <property type="term" value="C:plasma membrane"/>
    <property type="evidence" value="ECO:0007669"/>
    <property type="project" value="TreeGrafter"/>
</dbReference>
<dbReference type="AlphaFoldDB" id="A0A932GNC3"/>
<name>A0A932GNC3_UNCTE</name>